<feature type="region of interest" description="Disordered" evidence="1">
    <location>
        <begin position="1"/>
        <end position="27"/>
    </location>
</feature>
<organism evidence="3 4">
    <name type="scientific">Elysia crispata</name>
    <name type="common">lettuce slug</name>
    <dbReference type="NCBI Taxonomy" id="231223"/>
    <lineage>
        <taxon>Eukaryota</taxon>
        <taxon>Metazoa</taxon>
        <taxon>Spiralia</taxon>
        <taxon>Lophotrochozoa</taxon>
        <taxon>Mollusca</taxon>
        <taxon>Gastropoda</taxon>
        <taxon>Heterobranchia</taxon>
        <taxon>Euthyneura</taxon>
        <taxon>Panpulmonata</taxon>
        <taxon>Sacoglossa</taxon>
        <taxon>Placobranchoidea</taxon>
        <taxon>Plakobranchidae</taxon>
        <taxon>Elysia</taxon>
    </lineage>
</organism>
<reference evidence="3" key="1">
    <citation type="journal article" date="2023" name="G3 (Bethesda)">
        <title>A reference genome for the long-term kleptoplast-retaining sea slug Elysia crispata morphotype clarki.</title>
        <authorList>
            <person name="Eastman K.E."/>
            <person name="Pendleton A.L."/>
            <person name="Shaikh M.A."/>
            <person name="Suttiyut T."/>
            <person name="Ogas R."/>
            <person name="Tomko P."/>
            <person name="Gavelis G."/>
            <person name="Widhalm J.R."/>
            <person name="Wisecaver J.H."/>
        </authorList>
    </citation>
    <scope>NUCLEOTIDE SEQUENCE</scope>
    <source>
        <strain evidence="3">ECLA1</strain>
    </source>
</reference>
<evidence type="ECO:0000313" key="3">
    <source>
        <dbReference type="EMBL" id="KAK3732152.1"/>
    </source>
</evidence>
<name>A0AAE0Y3X2_9GAST</name>
<gene>
    <name evidence="3" type="ORF">RRG08_026534</name>
</gene>
<evidence type="ECO:0000256" key="2">
    <source>
        <dbReference type="SAM" id="Phobius"/>
    </source>
</evidence>
<keyword evidence="2" id="KW-0472">Membrane</keyword>
<dbReference type="Proteomes" id="UP001283361">
    <property type="component" value="Unassembled WGS sequence"/>
</dbReference>
<feature type="compositionally biased region" description="Basic and acidic residues" evidence="1">
    <location>
        <begin position="9"/>
        <end position="27"/>
    </location>
</feature>
<proteinExistence type="predicted"/>
<comment type="caution">
    <text evidence="3">The sequence shown here is derived from an EMBL/GenBank/DDBJ whole genome shotgun (WGS) entry which is preliminary data.</text>
</comment>
<keyword evidence="4" id="KW-1185">Reference proteome</keyword>
<evidence type="ECO:0000313" key="4">
    <source>
        <dbReference type="Proteomes" id="UP001283361"/>
    </source>
</evidence>
<dbReference type="EMBL" id="JAWDGP010006980">
    <property type="protein sequence ID" value="KAK3732152.1"/>
    <property type="molecule type" value="Genomic_DNA"/>
</dbReference>
<protein>
    <submittedName>
        <fullName evidence="3">Uncharacterized protein</fullName>
    </submittedName>
</protein>
<feature type="transmembrane region" description="Helical" evidence="2">
    <location>
        <begin position="119"/>
        <end position="140"/>
    </location>
</feature>
<sequence length="146" mass="16666">MRRLTNPIRPDRPPRQPHPLCEESVSHTETKLRSVIVEQGKLLKTQNELLKCHAETFKKVTSALEEHEHFRTEITEKLVAVQREISHLKPTRPARLNNYSNSGRDHNRSNNMSQLKSKAIIAMIYALLVGSLAISQPTVINIEEEG</sequence>
<accession>A0AAE0Y3X2</accession>
<keyword evidence="2" id="KW-1133">Transmembrane helix</keyword>
<evidence type="ECO:0000256" key="1">
    <source>
        <dbReference type="SAM" id="MobiDB-lite"/>
    </source>
</evidence>
<dbReference type="AlphaFoldDB" id="A0AAE0Y3X2"/>
<keyword evidence="2" id="KW-0812">Transmembrane</keyword>